<dbReference type="PROSITE" id="PS51462">
    <property type="entry name" value="NUDIX"/>
    <property type="match status" value="1"/>
</dbReference>
<dbReference type="InterPro" id="IPR000086">
    <property type="entry name" value="NUDIX_hydrolase_dom"/>
</dbReference>
<dbReference type="AlphaFoldDB" id="A0A1V3G7H0"/>
<evidence type="ECO:0000256" key="1">
    <source>
        <dbReference type="ARBA" id="ARBA00005582"/>
    </source>
</evidence>
<dbReference type="Gene3D" id="3.90.79.10">
    <property type="entry name" value="Nucleoside Triphosphate Pyrophosphohydrolase"/>
    <property type="match status" value="1"/>
</dbReference>
<accession>A0A1V3G7H0</accession>
<evidence type="ECO:0000313" key="3">
    <source>
        <dbReference type="EMBL" id="OOE12312.1"/>
    </source>
</evidence>
<comment type="caution">
    <text evidence="3">The sequence shown here is derived from an EMBL/GenBank/DDBJ whole genome shotgun (WGS) entry which is preliminary data.</text>
</comment>
<dbReference type="RefSeq" id="WP_077362021.1">
    <property type="nucleotide sequence ID" value="NZ_MQMF01000002.1"/>
</dbReference>
<dbReference type="InterPro" id="IPR015797">
    <property type="entry name" value="NUDIX_hydrolase-like_dom_sf"/>
</dbReference>
<dbReference type="Pfam" id="PF00293">
    <property type="entry name" value="NUDIX"/>
    <property type="match status" value="1"/>
</dbReference>
<feature type="domain" description="Nudix hydrolase" evidence="2">
    <location>
        <begin position="1"/>
        <end position="135"/>
    </location>
</feature>
<dbReference type="Proteomes" id="UP000188597">
    <property type="component" value="Unassembled WGS sequence"/>
</dbReference>
<gene>
    <name evidence="3" type="ORF">UN64_09385</name>
</gene>
<proteinExistence type="inferred from homology"/>
<protein>
    <submittedName>
        <fullName evidence="3">DNA mismatch repair protein MutT</fullName>
    </submittedName>
</protein>
<dbReference type="PANTHER" id="PTHR43736:SF1">
    <property type="entry name" value="DIHYDRONEOPTERIN TRIPHOSPHATE DIPHOSPHATASE"/>
    <property type="match status" value="1"/>
</dbReference>
<dbReference type="OrthoDB" id="3531896at2"/>
<reference evidence="3 4" key="1">
    <citation type="submission" date="2016-11" db="EMBL/GenBank/DDBJ databases">
        <authorList>
            <person name="Jaros S."/>
            <person name="Januszkiewicz K."/>
            <person name="Wedrychowicz H."/>
        </authorList>
    </citation>
    <scope>NUCLEOTIDE SEQUENCE [LARGE SCALE GENOMIC DNA]</scope>
    <source>
        <strain evidence="3 4">Con a/3</strain>
    </source>
</reference>
<evidence type="ECO:0000259" key="2">
    <source>
        <dbReference type="PROSITE" id="PS51462"/>
    </source>
</evidence>
<comment type="similarity">
    <text evidence="1">Belongs to the Nudix hydrolase family.</text>
</comment>
<dbReference type="EMBL" id="MQMF01000002">
    <property type="protein sequence ID" value="OOE12312.1"/>
    <property type="molecule type" value="Genomic_DNA"/>
</dbReference>
<dbReference type="CDD" id="cd02883">
    <property type="entry name" value="NUDIX_Hydrolase"/>
    <property type="match status" value="1"/>
</dbReference>
<evidence type="ECO:0000313" key="4">
    <source>
        <dbReference type="Proteomes" id="UP000188597"/>
    </source>
</evidence>
<dbReference type="SUPFAM" id="SSF55811">
    <property type="entry name" value="Nudix"/>
    <property type="match status" value="1"/>
</dbReference>
<name>A0A1V3G7H0_9BACL</name>
<dbReference type="PANTHER" id="PTHR43736">
    <property type="entry name" value="ADP-RIBOSE PYROPHOSPHATASE"/>
    <property type="match status" value="1"/>
</dbReference>
<sequence>MFVVNVEAAVFKDDKWLIIQRSLKEEHAAGALSLVGGQVEDEGNSSDILERTAIREVFEETGVIVKDTLHYVHSTSFISDSEKRVVDVVMLAEHESGVAHSKSEDEVEGVFWLTTNEVMNHINTGPILKESIKRAHHIKEQLYNKIL</sequence>
<organism evidence="3 4">
    <name type="scientific">Fictibacillus arsenicus</name>
    <dbReference type="NCBI Taxonomy" id="255247"/>
    <lineage>
        <taxon>Bacteria</taxon>
        <taxon>Bacillati</taxon>
        <taxon>Bacillota</taxon>
        <taxon>Bacilli</taxon>
        <taxon>Bacillales</taxon>
        <taxon>Fictibacillaceae</taxon>
        <taxon>Fictibacillus</taxon>
    </lineage>
</organism>